<dbReference type="Pfam" id="PF02254">
    <property type="entry name" value="TrkA_N"/>
    <property type="match status" value="1"/>
</dbReference>
<accession>A0A939BPZ5</accession>
<keyword evidence="5" id="KW-0520">NAD</keyword>
<evidence type="ECO:0000256" key="4">
    <source>
        <dbReference type="ARBA" id="ARBA00022958"/>
    </source>
</evidence>
<proteinExistence type="predicted"/>
<dbReference type="InterPro" id="IPR006036">
    <property type="entry name" value="K_uptake_TrkA"/>
</dbReference>
<dbReference type="InterPro" id="IPR036291">
    <property type="entry name" value="NAD(P)-bd_dom_sf"/>
</dbReference>
<dbReference type="Gene3D" id="3.40.50.720">
    <property type="entry name" value="NAD(P)-binding Rossmann-like Domain"/>
    <property type="match status" value="1"/>
</dbReference>
<dbReference type="InterPro" id="IPR006037">
    <property type="entry name" value="RCK_C"/>
</dbReference>
<dbReference type="PROSITE" id="PS51201">
    <property type="entry name" value="RCK_N"/>
    <property type="match status" value="1"/>
</dbReference>
<feature type="domain" description="RCK N-terminal" evidence="7">
    <location>
        <begin position="1"/>
        <end position="117"/>
    </location>
</feature>
<dbReference type="PROSITE" id="PS51202">
    <property type="entry name" value="RCK_C"/>
    <property type="match status" value="1"/>
</dbReference>
<feature type="domain" description="RCK C-terminal" evidence="8">
    <location>
        <begin position="137"/>
        <end position="219"/>
    </location>
</feature>
<dbReference type="Pfam" id="PF02080">
    <property type="entry name" value="TrkA_C"/>
    <property type="match status" value="1"/>
</dbReference>
<dbReference type="GO" id="GO:0005886">
    <property type="term" value="C:plasma membrane"/>
    <property type="evidence" value="ECO:0007669"/>
    <property type="project" value="InterPro"/>
</dbReference>
<dbReference type="RefSeq" id="WP_204700477.1">
    <property type="nucleotide sequence ID" value="NZ_JAFBDQ010000002.1"/>
</dbReference>
<dbReference type="InterPro" id="IPR036721">
    <property type="entry name" value="RCK_C_sf"/>
</dbReference>
<evidence type="ECO:0000256" key="2">
    <source>
        <dbReference type="ARBA" id="ARBA00022448"/>
    </source>
</evidence>
<dbReference type="InterPro" id="IPR050721">
    <property type="entry name" value="Trk_Ktr_HKT_K-transport"/>
</dbReference>
<sequence>MRIIIVGGGKVVYHLAKNFTAKGYQVVIINKDKEYCDILARDLKGVIIHGDGSQPATLREAEANKSDIILALTSNDPDNLFICQLAQKEFGIPKTFSIVNNPDNEEIFKNLGVETIFNTTKLISLLIEQRVEVADVNNLLSIEEGKVSISQIHLQETSPVLGKTVRELDLPHDIVFGCVIRGDDVLIPKGDTKLLEDDKVLIITLPEKQAEAFEVLSGEE</sequence>
<keyword evidence="3" id="KW-0633">Potassium transport</keyword>
<dbReference type="PANTHER" id="PTHR43833">
    <property type="entry name" value="POTASSIUM CHANNEL PROTEIN 2-RELATED-RELATED"/>
    <property type="match status" value="1"/>
</dbReference>
<comment type="caution">
    <text evidence="9">The sequence shown here is derived from an EMBL/GenBank/DDBJ whole genome shotgun (WGS) entry which is preliminary data.</text>
</comment>
<keyword evidence="4" id="KW-0630">Potassium</keyword>
<dbReference type="SUPFAM" id="SSF51735">
    <property type="entry name" value="NAD(P)-binding Rossmann-fold domains"/>
    <property type="match status" value="1"/>
</dbReference>
<organism evidence="9 10">
    <name type="scientific">Halanaerobacter jeridensis</name>
    <dbReference type="NCBI Taxonomy" id="706427"/>
    <lineage>
        <taxon>Bacteria</taxon>
        <taxon>Bacillati</taxon>
        <taxon>Bacillota</taxon>
        <taxon>Clostridia</taxon>
        <taxon>Halanaerobiales</taxon>
        <taxon>Halobacteroidaceae</taxon>
        <taxon>Halanaerobacter</taxon>
    </lineage>
</organism>
<protein>
    <recommendedName>
        <fullName evidence="1">Trk system potassium uptake protein TrkA</fullName>
    </recommendedName>
</protein>
<evidence type="ECO:0000259" key="8">
    <source>
        <dbReference type="PROSITE" id="PS51202"/>
    </source>
</evidence>
<dbReference type="Gene3D" id="3.30.70.1450">
    <property type="entry name" value="Regulator of K+ conductance, C-terminal domain"/>
    <property type="match status" value="1"/>
</dbReference>
<evidence type="ECO:0000313" key="10">
    <source>
        <dbReference type="Proteomes" id="UP000774000"/>
    </source>
</evidence>
<dbReference type="PANTHER" id="PTHR43833:SF5">
    <property type="entry name" value="TRK SYSTEM POTASSIUM UPTAKE PROTEIN TRKA"/>
    <property type="match status" value="1"/>
</dbReference>
<dbReference type="PRINTS" id="PR00335">
    <property type="entry name" value="KUPTAKETRKA"/>
</dbReference>
<keyword evidence="10" id="KW-1185">Reference proteome</keyword>
<dbReference type="InterPro" id="IPR003148">
    <property type="entry name" value="RCK_N"/>
</dbReference>
<evidence type="ECO:0000256" key="1">
    <source>
        <dbReference type="ARBA" id="ARBA00017378"/>
    </source>
</evidence>
<dbReference type="AlphaFoldDB" id="A0A939BPZ5"/>
<dbReference type="SUPFAM" id="SSF116726">
    <property type="entry name" value="TrkA C-terminal domain-like"/>
    <property type="match status" value="1"/>
</dbReference>
<gene>
    <name evidence="9" type="ORF">JOC47_000584</name>
</gene>
<keyword evidence="2" id="KW-0813">Transport</keyword>
<evidence type="ECO:0000256" key="5">
    <source>
        <dbReference type="ARBA" id="ARBA00023027"/>
    </source>
</evidence>
<dbReference type="EMBL" id="JAFBDQ010000002">
    <property type="protein sequence ID" value="MBM7555759.1"/>
    <property type="molecule type" value="Genomic_DNA"/>
</dbReference>
<evidence type="ECO:0000259" key="7">
    <source>
        <dbReference type="PROSITE" id="PS51201"/>
    </source>
</evidence>
<evidence type="ECO:0000256" key="6">
    <source>
        <dbReference type="ARBA" id="ARBA00023065"/>
    </source>
</evidence>
<reference evidence="9" key="1">
    <citation type="submission" date="2021-01" db="EMBL/GenBank/DDBJ databases">
        <title>Genomic Encyclopedia of Type Strains, Phase IV (KMG-IV): sequencing the most valuable type-strain genomes for metagenomic binning, comparative biology and taxonomic classification.</title>
        <authorList>
            <person name="Goeker M."/>
        </authorList>
    </citation>
    <scope>NUCLEOTIDE SEQUENCE</scope>
    <source>
        <strain evidence="9">DSM 23230</strain>
    </source>
</reference>
<name>A0A939BPZ5_9FIRM</name>
<evidence type="ECO:0000256" key="3">
    <source>
        <dbReference type="ARBA" id="ARBA00022538"/>
    </source>
</evidence>
<dbReference type="Proteomes" id="UP000774000">
    <property type="component" value="Unassembled WGS sequence"/>
</dbReference>
<evidence type="ECO:0000313" key="9">
    <source>
        <dbReference type="EMBL" id="MBM7555759.1"/>
    </source>
</evidence>
<keyword evidence="6" id="KW-0406">Ion transport</keyword>
<dbReference type="GO" id="GO:0015079">
    <property type="term" value="F:potassium ion transmembrane transporter activity"/>
    <property type="evidence" value="ECO:0007669"/>
    <property type="project" value="InterPro"/>
</dbReference>